<feature type="compositionally biased region" description="Basic and acidic residues" evidence="3">
    <location>
        <begin position="486"/>
        <end position="496"/>
    </location>
</feature>
<feature type="compositionally biased region" description="Low complexity" evidence="3">
    <location>
        <begin position="707"/>
        <end position="718"/>
    </location>
</feature>
<feature type="region of interest" description="Disordered" evidence="3">
    <location>
        <begin position="486"/>
        <end position="550"/>
    </location>
</feature>
<dbReference type="GO" id="GO:0005634">
    <property type="term" value="C:nucleus"/>
    <property type="evidence" value="ECO:0007669"/>
    <property type="project" value="UniProtKB-SubCell"/>
</dbReference>
<feature type="compositionally biased region" description="Polar residues" evidence="3">
    <location>
        <begin position="288"/>
        <end position="306"/>
    </location>
</feature>
<feature type="compositionally biased region" description="Polar residues" evidence="3">
    <location>
        <begin position="515"/>
        <end position="532"/>
    </location>
</feature>
<dbReference type="EMBL" id="ML120358">
    <property type="protein sequence ID" value="RPB04529.1"/>
    <property type="molecule type" value="Genomic_DNA"/>
</dbReference>
<evidence type="ECO:0000256" key="1">
    <source>
        <dbReference type="ARBA" id="ARBA00004123"/>
    </source>
</evidence>
<feature type="region of interest" description="Disordered" evidence="3">
    <location>
        <begin position="269"/>
        <end position="311"/>
    </location>
</feature>
<feature type="region of interest" description="Disordered" evidence="3">
    <location>
        <begin position="864"/>
        <end position="890"/>
    </location>
</feature>
<feature type="compositionally biased region" description="Low complexity" evidence="3">
    <location>
        <begin position="800"/>
        <end position="811"/>
    </location>
</feature>
<dbReference type="AlphaFoldDB" id="A0A3N4K594"/>
<dbReference type="OrthoDB" id="5600002at2759"/>
<feature type="compositionally biased region" description="Basic and acidic residues" evidence="3">
    <location>
        <begin position="117"/>
        <end position="136"/>
    </location>
</feature>
<reference evidence="4 5" key="1">
    <citation type="journal article" date="2018" name="Nat. Ecol. Evol.">
        <title>Pezizomycetes genomes reveal the molecular basis of ectomycorrhizal truffle lifestyle.</title>
        <authorList>
            <person name="Murat C."/>
            <person name="Payen T."/>
            <person name="Noel B."/>
            <person name="Kuo A."/>
            <person name="Morin E."/>
            <person name="Chen J."/>
            <person name="Kohler A."/>
            <person name="Krizsan K."/>
            <person name="Balestrini R."/>
            <person name="Da Silva C."/>
            <person name="Montanini B."/>
            <person name="Hainaut M."/>
            <person name="Levati E."/>
            <person name="Barry K.W."/>
            <person name="Belfiori B."/>
            <person name="Cichocki N."/>
            <person name="Clum A."/>
            <person name="Dockter R.B."/>
            <person name="Fauchery L."/>
            <person name="Guy J."/>
            <person name="Iotti M."/>
            <person name="Le Tacon F."/>
            <person name="Lindquist E.A."/>
            <person name="Lipzen A."/>
            <person name="Malagnac F."/>
            <person name="Mello A."/>
            <person name="Molinier V."/>
            <person name="Miyauchi S."/>
            <person name="Poulain J."/>
            <person name="Riccioni C."/>
            <person name="Rubini A."/>
            <person name="Sitrit Y."/>
            <person name="Splivallo R."/>
            <person name="Traeger S."/>
            <person name="Wang M."/>
            <person name="Zifcakova L."/>
            <person name="Wipf D."/>
            <person name="Zambonelli A."/>
            <person name="Paolocci F."/>
            <person name="Nowrousian M."/>
            <person name="Ottonello S."/>
            <person name="Baldrian P."/>
            <person name="Spatafora J.W."/>
            <person name="Henrissat B."/>
            <person name="Nagy L.G."/>
            <person name="Aury J.M."/>
            <person name="Wincker P."/>
            <person name="Grigoriev I.V."/>
            <person name="Bonfante P."/>
            <person name="Martin F.M."/>
        </authorList>
    </citation>
    <scope>NUCLEOTIDE SEQUENCE [LARGE SCALE GENOMIC DNA]</scope>
    <source>
        <strain evidence="4 5">120613-1</strain>
    </source>
</reference>
<feature type="region of interest" description="Disordered" evidence="3">
    <location>
        <begin position="586"/>
        <end position="833"/>
    </location>
</feature>
<name>A0A3N4K594_9PEZI</name>
<accession>A0A3N4K594</accession>
<keyword evidence="5" id="KW-1185">Reference proteome</keyword>
<sequence length="890" mass="94663">MSQADNKVGQPGMSINVLNMGMGAGGPAGINMNGGPGPRTVPTSNEKSLLNTYIYDYFLKNDMIESARSLINEAELQTVPNDGSRRPSPARRAQKHDPDGNIVNGIDDNVMDTGEGSQRKTEDGEDGAKRGDDLPRPKVPADCPHGSFLFDWWCLFWDIFGARNGGGKGTHAAVYVNQTQAAQRMRQEHMIRQMAPHQQQLMPGQVPSQMLNNPAYSGRILPGGMVANNGMHVPDNAAAMDMNHKNQLVRQAMLNSNRKTPQQINALKNQQMMQQAMQRTEGDPGEMNGQQPRPQSPATGQNTGSPGTKRIRLDNGEYQQVGNGRGTPQGVPAGNSVSASQAHQLLVASGINPNHLTPQQFAAFQGQNPNTQHKSIQLYAQSLAAHTGRSMSALKQQGGPGSAGMPNMPQNQQNHSSPMMPQTTEGATLGVADFYATTPGGGAMRGGMNPGTGNHALQDYQMQLMLLEQQNKKRLMMARAEQDNIAHHGDGQRRMEAGFSQSMSPGSRAAPSPQPQGNQKMVGTPKMQNQVGPGSPLPEGQITGQVPQRNSPAAMGAFNSQMPQEAHQNMMYSQMKDPMSMMGNAQGGGAPNGAAMMRPPPNSHPGFNGQMPQGDMPQMNQQMRAQQAGRGGPPQMVNPGWQAHQMQMHQAAQQQQQQQQQPQQPGTQQPGQAPQVSTPQQARQNLSHQAMPPPSAPAGVPNNGRTQPSSPQVQNQQPATPTQSHKPAPKAKGGRDAGKKQRPTKKNAGAATQAPNPVTPSSEPPTPTTPQHPNSFAQGAAHPRPTSFPAGAPQGGNGAGQPPQQNTSNPAPAAPPAPIATQDPTTANAFSDMPADLGIGFEAFQDNPTDSLLDNFDFDSFLNTEDNPGMAFDGLSGQWNDGVEAGTGES</sequence>
<evidence type="ECO:0000313" key="4">
    <source>
        <dbReference type="EMBL" id="RPB04529.1"/>
    </source>
</evidence>
<proteinExistence type="predicted"/>
<feature type="compositionally biased region" description="Low complexity" evidence="3">
    <location>
        <begin position="616"/>
        <end position="628"/>
    </location>
</feature>
<evidence type="ECO:0000256" key="2">
    <source>
        <dbReference type="ARBA" id="ARBA00023242"/>
    </source>
</evidence>
<feature type="region of interest" description="Disordered" evidence="3">
    <location>
        <begin position="75"/>
        <end position="138"/>
    </location>
</feature>
<dbReference type="GO" id="GO:0045944">
    <property type="term" value="P:positive regulation of transcription by RNA polymerase II"/>
    <property type="evidence" value="ECO:0007669"/>
    <property type="project" value="TreeGrafter"/>
</dbReference>
<dbReference type="PROSITE" id="PS50896">
    <property type="entry name" value="LISH"/>
    <property type="match status" value="1"/>
</dbReference>
<organism evidence="4 5">
    <name type="scientific">Choiromyces venosus 120613-1</name>
    <dbReference type="NCBI Taxonomy" id="1336337"/>
    <lineage>
        <taxon>Eukaryota</taxon>
        <taxon>Fungi</taxon>
        <taxon>Dikarya</taxon>
        <taxon>Ascomycota</taxon>
        <taxon>Pezizomycotina</taxon>
        <taxon>Pezizomycetes</taxon>
        <taxon>Pezizales</taxon>
        <taxon>Tuberaceae</taxon>
        <taxon>Choiromyces</taxon>
    </lineage>
</organism>
<keyword evidence="2" id="KW-0539">Nucleus</keyword>
<dbReference type="PANTHER" id="PTHR12610:SF12">
    <property type="entry name" value="SEQUENCE-SPECIFIC SINGLE-STRANDED DNA-BINDING PROTEIN, ISOFORM D"/>
    <property type="match status" value="1"/>
</dbReference>
<comment type="subcellular location">
    <subcellularLocation>
        <location evidence="1">Nucleus</location>
    </subcellularLocation>
</comment>
<dbReference type="InterPro" id="IPR006594">
    <property type="entry name" value="LisH"/>
</dbReference>
<dbReference type="STRING" id="1336337.A0A3N4K594"/>
<gene>
    <name evidence="4" type="ORF">L873DRAFT_1825674</name>
</gene>
<dbReference type="Proteomes" id="UP000276215">
    <property type="component" value="Unassembled WGS sequence"/>
</dbReference>
<feature type="region of interest" description="Disordered" evidence="3">
    <location>
        <begin position="389"/>
        <end position="420"/>
    </location>
</feature>
<feature type="compositionally biased region" description="Polar residues" evidence="3">
    <location>
        <begin position="676"/>
        <end position="688"/>
    </location>
</feature>
<feature type="compositionally biased region" description="Polar residues" evidence="3">
    <location>
        <begin position="408"/>
        <end position="420"/>
    </location>
</feature>
<dbReference type="PANTHER" id="PTHR12610">
    <property type="entry name" value="SINGLE STRANDED DNA BINDING PROTEIN"/>
    <property type="match status" value="1"/>
</dbReference>
<evidence type="ECO:0000256" key="3">
    <source>
        <dbReference type="SAM" id="MobiDB-lite"/>
    </source>
</evidence>
<feature type="region of interest" description="Disordered" evidence="3">
    <location>
        <begin position="318"/>
        <end position="337"/>
    </location>
</feature>
<dbReference type="SMART" id="SM00667">
    <property type="entry name" value="LisH"/>
    <property type="match status" value="1"/>
</dbReference>
<protein>
    <submittedName>
        <fullName evidence="4">Uncharacterized protein</fullName>
    </submittedName>
</protein>
<evidence type="ECO:0000313" key="5">
    <source>
        <dbReference type="Proteomes" id="UP000276215"/>
    </source>
</evidence>
<feature type="compositionally biased region" description="Polar residues" evidence="3">
    <location>
        <begin position="269"/>
        <end position="278"/>
    </location>
</feature>
<feature type="compositionally biased region" description="Low complexity" evidence="3">
    <location>
        <begin position="642"/>
        <end position="675"/>
    </location>
</feature>